<comment type="caution">
    <text evidence="4">The sequence shown here is derived from an EMBL/GenBank/DDBJ whole genome shotgun (WGS) entry which is preliminary data.</text>
</comment>
<keyword evidence="1" id="KW-0521">NADP</keyword>
<dbReference type="InterPro" id="IPR008030">
    <property type="entry name" value="NmrA-like"/>
</dbReference>
<dbReference type="Proteomes" id="UP000552615">
    <property type="component" value="Unassembled WGS sequence"/>
</dbReference>
<evidence type="ECO:0000313" key="4">
    <source>
        <dbReference type="EMBL" id="NML57751.1"/>
    </source>
</evidence>
<dbReference type="InterPro" id="IPR051609">
    <property type="entry name" value="NmrA/Isoflavone_reductase-like"/>
</dbReference>
<proteinExistence type="predicted"/>
<dbReference type="SUPFAM" id="SSF51735">
    <property type="entry name" value="NAD(P)-binding Rossmann-fold domains"/>
    <property type="match status" value="1"/>
</dbReference>
<accession>A0A7Y0A771</accession>
<dbReference type="PANTHER" id="PTHR47706">
    <property type="entry name" value="NMRA-LIKE FAMILY PROTEIN"/>
    <property type="match status" value="1"/>
</dbReference>
<dbReference type="GO" id="GO:0016491">
    <property type="term" value="F:oxidoreductase activity"/>
    <property type="evidence" value="ECO:0007669"/>
    <property type="project" value="UniProtKB-KW"/>
</dbReference>
<dbReference type="InterPro" id="IPR036291">
    <property type="entry name" value="NAD(P)-bd_dom_sf"/>
</dbReference>
<dbReference type="AlphaFoldDB" id="A0A7Y0A771"/>
<dbReference type="RefSeq" id="WP_169231054.1">
    <property type="nucleotide sequence ID" value="NZ_JABBGF010000001.1"/>
</dbReference>
<sequence length="296" mass="32746">MEKTILVAGATGNLGEKLCYELLKRGAAVRAAVRFGSDNNKIKLLKDAGIEVVEVDFTSHSMLENACSGVSCVVSALAGLKDVIVDTQAALLNAAVSAGVPHFIPSDFCTDYTNLPEGCNRNFDLRKAFAEIIDSSPIHATSVFNGAFSYVLHYDIPLLNTNHKTIGFFEDKSDWNIDFTTLENTAAFTASAALDSDAPRYLRIAGFSISPEALLPVAEKVYKSSFQLENMGSMERFLETIYTLRREQPEGENELYPAWQQMQYLYSMFAAHHQELDNERYSGIVWIGAEEALSKR</sequence>
<reference evidence="4 5" key="1">
    <citation type="submission" date="2020-04" db="EMBL/GenBank/DDBJ databases">
        <title>Chryseobacterium sp. RJ-7-14 sp. nov., isolated from Jeju soil.</title>
        <authorList>
            <person name="Dahal R.H."/>
            <person name="Chaudhary D.K."/>
        </authorList>
    </citation>
    <scope>NUCLEOTIDE SEQUENCE [LARGE SCALE GENOMIC DNA]</scope>
    <source>
        <strain evidence="4 5">RJ-7-14</strain>
    </source>
</reference>
<keyword evidence="2" id="KW-0560">Oxidoreductase</keyword>
<organism evidence="4 5">
    <name type="scientific">Chryseobacterium cheonjiense</name>
    <dbReference type="NCBI Taxonomy" id="2728845"/>
    <lineage>
        <taxon>Bacteria</taxon>
        <taxon>Pseudomonadati</taxon>
        <taxon>Bacteroidota</taxon>
        <taxon>Flavobacteriia</taxon>
        <taxon>Flavobacteriales</taxon>
        <taxon>Weeksellaceae</taxon>
        <taxon>Chryseobacterium group</taxon>
        <taxon>Chryseobacterium</taxon>
    </lineage>
</organism>
<name>A0A7Y0A771_9FLAO</name>
<feature type="domain" description="NmrA-like" evidence="3">
    <location>
        <begin position="1"/>
        <end position="230"/>
    </location>
</feature>
<evidence type="ECO:0000256" key="1">
    <source>
        <dbReference type="ARBA" id="ARBA00022857"/>
    </source>
</evidence>
<evidence type="ECO:0000256" key="2">
    <source>
        <dbReference type="ARBA" id="ARBA00023002"/>
    </source>
</evidence>
<keyword evidence="5" id="KW-1185">Reference proteome</keyword>
<dbReference type="Pfam" id="PF05368">
    <property type="entry name" value="NmrA"/>
    <property type="match status" value="1"/>
</dbReference>
<dbReference type="Gene3D" id="3.90.25.10">
    <property type="entry name" value="UDP-galactose 4-epimerase, domain 1"/>
    <property type="match status" value="1"/>
</dbReference>
<gene>
    <name evidence="4" type="ORF">HHL20_10390</name>
</gene>
<protein>
    <submittedName>
        <fullName evidence="4">NmrA family NAD(P)-binding protein</fullName>
    </submittedName>
</protein>
<dbReference type="EMBL" id="JABBGF010000001">
    <property type="protein sequence ID" value="NML57751.1"/>
    <property type="molecule type" value="Genomic_DNA"/>
</dbReference>
<dbReference type="PANTHER" id="PTHR47706:SF1">
    <property type="entry name" value="CIPA-LIKE, PUTATIVE (AFU_ORTHOLOGUE AFUA_1G12460)-RELATED"/>
    <property type="match status" value="1"/>
</dbReference>
<dbReference type="Gene3D" id="3.40.50.720">
    <property type="entry name" value="NAD(P)-binding Rossmann-like Domain"/>
    <property type="match status" value="1"/>
</dbReference>
<evidence type="ECO:0000259" key="3">
    <source>
        <dbReference type="Pfam" id="PF05368"/>
    </source>
</evidence>
<evidence type="ECO:0000313" key="5">
    <source>
        <dbReference type="Proteomes" id="UP000552615"/>
    </source>
</evidence>